<evidence type="ECO:0000313" key="7">
    <source>
        <dbReference type="EMBL" id="KAL1207541.1"/>
    </source>
</evidence>
<feature type="region of interest" description="Disordered" evidence="5">
    <location>
        <begin position="253"/>
        <end position="317"/>
    </location>
</feature>
<accession>A0ABD1B8Z2</accession>
<gene>
    <name evidence="7" type="ORF">V5N11_017219</name>
</gene>
<protein>
    <recommendedName>
        <fullName evidence="6">SWIM-type domain-containing protein</fullName>
    </recommendedName>
</protein>
<evidence type="ECO:0000256" key="1">
    <source>
        <dbReference type="ARBA" id="ARBA00022723"/>
    </source>
</evidence>
<keyword evidence="8" id="KW-1185">Reference proteome</keyword>
<keyword evidence="2 4" id="KW-0863">Zinc-finger</keyword>
<keyword evidence="3" id="KW-0862">Zinc</keyword>
<evidence type="ECO:0000256" key="2">
    <source>
        <dbReference type="ARBA" id="ARBA00022771"/>
    </source>
</evidence>
<dbReference type="SMART" id="SM00666">
    <property type="entry name" value="PB1"/>
    <property type="match status" value="1"/>
</dbReference>
<dbReference type="InterPro" id="IPR000270">
    <property type="entry name" value="PB1_dom"/>
</dbReference>
<organism evidence="7 8">
    <name type="scientific">Cardamine amara subsp. amara</name>
    <dbReference type="NCBI Taxonomy" id="228776"/>
    <lineage>
        <taxon>Eukaryota</taxon>
        <taxon>Viridiplantae</taxon>
        <taxon>Streptophyta</taxon>
        <taxon>Embryophyta</taxon>
        <taxon>Tracheophyta</taxon>
        <taxon>Spermatophyta</taxon>
        <taxon>Magnoliopsida</taxon>
        <taxon>eudicotyledons</taxon>
        <taxon>Gunneridae</taxon>
        <taxon>Pentapetalae</taxon>
        <taxon>rosids</taxon>
        <taxon>malvids</taxon>
        <taxon>Brassicales</taxon>
        <taxon>Brassicaceae</taxon>
        <taxon>Cardamineae</taxon>
        <taxon>Cardamine</taxon>
    </lineage>
</organism>
<evidence type="ECO:0000256" key="5">
    <source>
        <dbReference type="SAM" id="MobiDB-lite"/>
    </source>
</evidence>
<dbReference type="Proteomes" id="UP001558713">
    <property type="component" value="Unassembled WGS sequence"/>
</dbReference>
<dbReference type="Pfam" id="PF03108">
    <property type="entry name" value="DBD_Tnp_Mut"/>
    <property type="match status" value="1"/>
</dbReference>
<feature type="domain" description="SWIM-type" evidence="6">
    <location>
        <begin position="806"/>
        <end position="838"/>
    </location>
</feature>
<evidence type="ECO:0000256" key="4">
    <source>
        <dbReference type="PROSITE-ProRule" id="PRU00325"/>
    </source>
</evidence>
<dbReference type="SMART" id="SM00575">
    <property type="entry name" value="ZnF_PMZ"/>
    <property type="match status" value="1"/>
</dbReference>
<feature type="compositionally biased region" description="Basic residues" evidence="5">
    <location>
        <begin position="190"/>
        <end position="200"/>
    </location>
</feature>
<dbReference type="InterPro" id="IPR006564">
    <property type="entry name" value="Znf_PMZ"/>
</dbReference>
<feature type="compositionally biased region" description="Acidic residues" evidence="5">
    <location>
        <begin position="282"/>
        <end position="317"/>
    </location>
</feature>
<keyword evidence="1" id="KW-0479">Metal-binding</keyword>
<sequence>MGKGKLILICQSGGKFLKDDDGTMTYTGGEAEAIDINHETSFDDFKLKMAKLLNLDYSSLSLKYFLPGNRRTLITMKQEKDMKRMYDFHLSSVTAEVFITGQEGFKSEPVVSPANRSNNIAVGTETTDVGYENVANVPIQVATETPEENSLVDVHLRTRKVAPRITSEYSDLIDIPVTISDNPALAAKSTSRKSKKKGKKSLVSNNSKLTPKSSKESFIGTKSSSPMSLSVVCGVTTSSPKSASKRRCVMEEPSILLQDENGGDTRRRSLRNRGEIRKPVIETDDDDEYVNSGEDNADDGDEDDADDADDDDVDDDKDYVQDIETYYPETEDLDSEREVNYSISDANDGSVESLVASWKRCITGVGQGFESVVEFRDALQKYAVACRFGYRLRKNESNRACGVCLVGGCPWKIYASWVPSESVFRIKKFNRRHTCAGESWKSAHPKKNWVVSIIKERLQENPNQKTKNIAESIFQDFGIELSYCTIRRGIDEAKGGLNTSFKESYKHLPHFVNKVIETNPGSMVDLVVGEDRRFQRLFLSFKSCIQGFQTGCRPLLFLDAIPFKSRYHEVLLIASALDGDDGVLPVAFALVDMETDETWRWFLEQLKVAVPSLRALTFVSDREKGLETSVLEIFENAHHGYSIHYLMEDFMRSLRGPFLGDGKPSLSYYLLAAARADRLDGFKVYTEQIKRVSPRAYDWVMQIEPKHWASALFQGEPYSHITSDVGEIYSKWIEEIQETSIVQKLIAFLSKIVELVNSSQVKSKEWFSQLVPSKEENLVEECKKANMLKVFFCSDTLFEVHDGSVQLVDVRNQTCSCFGWKPTGLPCQHAIAVLNTKGRNVYDYCSNFLTVESYRSTYSEPLGTVAIELALMENEGSNKEEDEQVLPPLFSRVQGVEKRIKDRKRGRSVCCTKCGGVGHNKATCKEDLTISS</sequence>
<dbReference type="InterPro" id="IPR018289">
    <property type="entry name" value="MULE_transposase_dom"/>
</dbReference>
<comment type="caution">
    <text evidence="7">The sequence shown here is derived from an EMBL/GenBank/DDBJ whole genome shotgun (WGS) entry which is preliminary data.</text>
</comment>
<dbReference type="PANTHER" id="PTHR31973">
    <property type="entry name" value="POLYPROTEIN, PUTATIVE-RELATED"/>
    <property type="match status" value="1"/>
</dbReference>
<dbReference type="Pfam" id="PF10551">
    <property type="entry name" value="MULE"/>
    <property type="match status" value="1"/>
</dbReference>
<dbReference type="Pfam" id="PF04434">
    <property type="entry name" value="SWIM"/>
    <property type="match status" value="1"/>
</dbReference>
<evidence type="ECO:0000313" key="8">
    <source>
        <dbReference type="Proteomes" id="UP001558713"/>
    </source>
</evidence>
<feature type="compositionally biased region" description="Basic and acidic residues" evidence="5">
    <location>
        <begin position="263"/>
        <end position="281"/>
    </location>
</feature>
<proteinExistence type="predicted"/>
<dbReference type="AlphaFoldDB" id="A0ABD1B8Z2"/>
<dbReference type="PANTHER" id="PTHR31973:SF149">
    <property type="entry name" value="SWIM-TYPE DOMAIN-CONTAINING PROTEIN"/>
    <property type="match status" value="1"/>
</dbReference>
<dbReference type="InterPro" id="IPR004332">
    <property type="entry name" value="Transposase_MuDR"/>
</dbReference>
<dbReference type="EMBL" id="JBANAX010000474">
    <property type="protein sequence ID" value="KAL1207541.1"/>
    <property type="molecule type" value="Genomic_DNA"/>
</dbReference>
<reference evidence="7 8" key="1">
    <citation type="submission" date="2024-04" db="EMBL/GenBank/DDBJ databases">
        <title>Genome assembly C_amara_ONT_v2.</title>
        <authorList>
            <person name="Yant L."/>
            <person name="Moore C."/>
            <person name="Slenker M."/>
        </authorList>
    </citation>
    <scope>NUCLEOTIDE SEQUENCE [LARGE SCALE GENOMIC DNA]</scope>
    <source>
        <tissue evidence="7">Leaf</tissue>
    </source>
</reference>
<name>A0ABD1B8Z2_CARAN</name>
<evidence type="ECO:0000256" key="3">
    <source>
        <dbReference type="ARBA" id="ARBA00022833"/>
    </source>
</evidence>
<dbReference type="GO" id="GO:0008270">
    <property type="term" value="F:zinc ion binding"/>
    <property type="evidence" value="ECO:0007669"/>
    <property type="project" value="UniProtKB-KW"/>
</dbReference>
<feature type="region of interest" description="Disordered" evidence="5">
    <location>
        <begin position="186"/>
        <end position="229"/>
    </location>
</feature>
<dbReference type="PROSITE" id="PS50966">
    <property type="entry name" value="ZF_SWIM"/>
    <property type="match status" value="1"/>
</dbReference>
<dbReference type="InterPro" id="IPR007527">
    <property type="entry name" value="Znf_SWIM"/>
</dbReference>
<evidence type="ECO:0000259" key="6">
    <source>
        <dbReference type="PROSITE" id="PS50966"/>
    </source>
</evidence>